<dbReference type="EnsemblPlants" id="Kaladp0534s0002.1.v1.1">
    <property type="protein sequence ID" value="Kaladp0534s0002.1.v1.1"/>
    <property type="gene ID" value="Kaladp0534s0002.v1.1"/>
</dbReference>
<sequence>MWKLTLSFVRLHQNPLIGSPDPSMADNDSNSSSIGHLDVALNHKGRQQAVLVAERLSKGPKISSIYSSNLKRAYDTAETIASCYGGIEVVKDPELRERNLGDLQGHEYRELSKTVPIAYEAFLHCIVHV</sequence>
<organism evidence="3 4">
    <name type="scientific">Kalanchoe fedtschenkoi</name>
    <name type="common">Lavender scallops</name>
    <name type="synonym">South American air plant</name>
    <dbReference type="NCBI Taxonomy" id="63787"/>
    <lineage>
        <taxon>Eukaryota</taxon>
        <taxon>Viridiplantae</taxon>
        <taxon>Streptophyta</taxon>
        <taxon>Embryophyta</taxon>
        <taxon>Tracheophyta</taxon>
        <taxon>Spermatophyta</taxon>
        <taxon>Magnoliopsida</taxon>
        <taxon>eudicotyledons</taxon>
        <taxon>Gunneridae</taxon>
        <taxon>Pentapetalae</taxon>
        <taxon>Saxifragales</taxon>
        <taxon>Crassulaceae</taxon>
        <taxon>Kalanchoe</taxon>
    </lineage>
</organism>
<name>A0A7N1A8R8_KALFE</name>
<dbReference type="InterPro" id="IPR013078">
    <property type="entry name" value="His_Pase_superF_clade-1"/>
</dbReference>
<dbReference type="InterPro" id="IPR050275">
    <property type="entry name" value="PGM_Phosphatase"/>
</dbReference>
<evidence type="ECO:0000256" key="1">
    <source>
        <dbReference type="ARBA" id="ARBA00038362"/>
    </source>
</evidence>
<dbReference type="PANTHER" id="PTHR48100">
    <property type="entry name" value="BROAD-SPECIFICITY PHOSPHATASE YOR283W-RELATED"/>
    <property type="match status" value="1"/>
</dbReference>
<dbReference type="CDD" id="cd07067">
    <property type="entry name" value="HP_PGM_like"/>
    <property type="match status" value="1"/>
</dbReference>
<dbReference type="PANTHER" id="PTHR48100:SF34">
    <property type="entry name" value="PHOSPHOGLYCERATE MUTASE-LIKE PROTEIN 4"/>
    <property type="match status" value="1"/>
</dbReference>
<dbReference type="Gene3D" id="3.40.50.1240">
    <property type="entry name" value="Phosphoglycerate mutase-like"/>
    <property type="match status" value="1"/>
</dbReference>
<dbReference type="Proteomes" id="UP000594263">
    <property type="component" value="Unplaced"/>
</dbReference>
<protein>
    <submittedName>
        <fullName evidence="3">Uncharacterized protein</fullName>
    </submittedName>
</protein>
<dbReference type="AlphaFoldDB" id="A0A7N1A8R8"/>
<dbReference type="Pfam" id="PF00300">
    <property type="entry name" value="His_Phos_1"/>
    <property type="match status" value="1"/>
</dbReference>
<dbReference type="SUPFAM" id="SSF53254">
    <property type="entry name" value="Phosphoglycerate mutase-like"/>
    <property type="match status" value="1"/>
</dbReference>
<dbReference type="Gramene" id="Kaladp0534s0002.1.v1.1">
    <property type="protein sequence ID" value="Kaladp0534s0002.1.v1.1"/>
    <property type="gene ID" value="Kaladp0534s0002.v1.1"/>
</dbReference>
<accession>A0A7N1A8R8</accession>
<evidence type="ECO:0000313" key="3">
    <source>
        <dbReference type="EnsemblPlants" id="Kaladp0534s0002.1.v1.1"/>
    </source>
</evidence>
<evidence type="ECO:0000313" key="4">
    <source>
        <dbReference type="Proteomes" id="UP000594263"/>
    </source>
</evidence>
<comment type="similarity">
    <text evidence="1">Belongs to the phosphoglycerate mutase family.</text>
</comment>
<dbReference type="GO" id="GO:0016791">
    <property type="term" value="F:phosphatase activity"/>
    <property type="evidence" value="ECO:0007669"/>
    <property type="project" value="TreeGrafter"/>
</dbReference>
<proteinExistence type="inferred from homology"/>
<evidence type="ECO:0000256" key="2">
    <source>
        <dbReference type="PIRSR" id="PIRSR613078-2"/>
    </source>
</evidence>
<reference evidence="3" key="1">
    <citation type="submission" date="2021-01" db="UniProtKB">
        <authorList>
            <consortium name="EnsemblPlants"/>
        </authorList>
    </citation>
    <scope>IDENTIFICATION</scope>
</reference>
<dbReference type="InterPro" id="IPR029033">
    <property type="entry name" value="His_PPase_superfam"/>
</dbReference>
<feature type="binding site" evidence="2">
    <location>
        <position position="72"/>
    </location>
    <ligand>
        <name>substrate</name>
    </ligand>
</feature>
<keyword evidence="4" id="KW-1185">Reference proteome</keyword>
<dbReference type="GO" id="GO:0005829">
    <property type="term" value="C:cytosol"/>
    <property type="evidence" value="ECO:0007669"/>
    <property type="project" value="TreeGrafter"/>
</dbReference>